<accession>A0A1F5EI84</accession>
<organism evidence="1 2">
    <name type="scientific">Candidatus Campbellbacteria bacterium RIFOXYC2_FULL_35_25</name>
    <dbReference type="NCBI Taxonomy" id="1797582"/>
    <lineage>
        <taxon>Bacteria</taxon>
        <taxon>Candidatus Campbelliibacteriota</taxon>
    </lineage>
</organism>
<dbReference type="EMBL" id="MFAE01000009">
    <property type="protein sequence ID" value="OGD67073.1"/>
    <property type="molecule type" value="Genomic_DNA"/>
</dbReference>
<proteinExistence type="predicted"/>
<reference evidence="1 2" key="1">
    <citation type="journal article" date="2016" name="Nat. Commun.">
        <title>Thousands of microbial genomes shed light on interconnected biogeochemical processes in an aquifer system.</title>
        <authorList>
            <person name="Anantharaman K."/>
            <person name="Brown C.T."/>
            <person name="Hug L.A."/>
            <person name="Sharon I."/>
            <person name="Castelle C.J."/>
            <person name="Probst A.J."/>
            <person name="Thomas B.C."/>
            <person name="Singh A."/>
            <person name="Wilkins M.J."/>
            <person name="Karaoz U."/>
            <person name="Brodie E.L."/>
            <person name="Williams K.H."/>
            <person name="Hubbard S.S."/>
            <person name="Banfield J.F."/>
        </authorList>
    </citation>
    <scope>NUCLEOTIDE SEQUENCE [LARGE SCALE GENOMIC DNA]</scope>
</reference>
<comment type="caution">
    <text evidence="1">The sequence shown here is derived from an EMBL/GenBank/DDBJ whole genome shotgun (WGS) entry which is preliminary data.</text>
</comment>
<dbReference type="AlphaFoldDB" id="A0A1F5EI84"/>
<evidence type="ECO:0000313" key="1">
    <source>
        <dbReference type="EMBL" id="OGD67073.1"/>
    </source>
</evidence>
<protein>
    <submittedName>
        <fullName evidence="1">Uncharacterized protein</fullName>
    </submittedName>
</protein>
<name>A0A1F5EI84_9BACT</name>
<dbReference type="Proteomes" id="UP000179003">
    <property type="component" value="Unassembled WGS sequence"/>
</dbReference>
<evidence type="ECO:0000313" key="2">
    <source>
        <dbReference type="Proteomes" id="UP000179003"/>
    </source>
</evidence>
<sequence length="212" mass="24396">MKSKKVTPLEALRIFYISNELLGSIFKIPQKHMKNKLPKAVKEIVKKSKKLSLKELSKYDFGAYHKKADARYEGYLNSTWKLEEIDLKDCGAWPRMGGLPDVATKGSILDTVNFIKPYLEDKNKLTLRTSRVLYIEEMMKYADEIVKYIPIIVMKGGVIRNKLRRASLRKGYKKCKYDIDDGNHRVLAYGMLGNTKIQALVGTRTGKKNFLK</sequence>
<gene>
    <name evidence="1" type="ORF">A2442_00410</name>
</gene>
<dbReference type="STRING" id="1797582.A2442_00410"/>